<feature type="domain" description="Phosphodiester glycosidase" evidence="2">
    <location>
        <begin position="208"/>
        <end position="334"/>
    </location>
</feature>
<dbReference type="InterPro" id="IPR018711">
    <property type="entry name" value="NAGPA"/>
</dbReference>
<dbReference type="PROSITE" id="PS51257">
    <property type="entry name" value="PROKAR_LIPOPROTEIN"/>
    <property type="match status" value="1"/>
</dbReference>
<evidence type="ECO:0000313" key="4">
    <source>
        <dbReference type="Proteomes" id="UP000002774"/>
    </source>
</evidence>
<protein>
    <recommendedName>
        <fullName evidence="2">Phosphodiester glycosidase domain-containing protein</fullName>
    </recommendedName>
</protein>
<gene>
    <name evidence="3" type="ORF">Mucpa_2717</name>
</gene>
<dbReference type="Pfam" id="PF09992">
    <property type="entry name" value="NAGPA"/>
    <property type="match status" value="1"/>
</dbReference>
<dbReference type="eggNOG" id="COG4632">
    <property type="taxonomic scope" value="Bacteria"/>
</dbReference>
<dbReference type="RefSeq" id="WP_008507031.1">
    <property type="nucleotide sequence ID" value="NZ_CM001403.1"/>
</dbReference>
<dbReference type="PANTHER" id="PTHR40446">
    <property type="entry name" value="N-ACETYLGLUCOSAMINE-1-PHOSPHODIESTER ALPHA-N-ACETYLGLUCOSAMINIDASE"/>
    <property type="match status" value="1"/>
</dbReference>
<dbReference type="OrthoDB" id="9809781at2"/>
<feature type="chain" id="PRO_5003558805" description="Phosphodiester glycosidase domain-containing protein" evidence="1">
    <location>
        <begin position="28"/>
        <end position="337"/>
    </location>
</feature>
<dbReference type="EMBL" id="CM001403">
    <property type="protein sequence ID" value="EHQ26829.1"/>
    <property type="molecule type" value="Genomic_DNA"/>
</dbReference>
<feature type="signal peptide" evidence="1">
    <location>
        <begin position="1"/>
        <end position="27"/>
    </location>
</feature>
<reference evidence="3" key="1">
    <citation type="submission" date="2011-09" db="EMBL/GenBank/DDBJ databases">
        <title>The permanent draft genome of Mucilaginibacter paludis DSM 18603.</title>
        <authorList>
            <consortium name="US DOE Joint Genome Institute (JGI-PGF)"/>
            <person name="Lucas S."/>
            <person name="Han J."/>
            <person name="Lapidus A."/>
            <person name="Bruce D."/>
            <person name="Goodwin L."/>
            <person name="Pitluck S."/>
            <person name="Peters L."/>
            <person name="Kyrpides N."/>
            <person name="Mavromatis K."/>
            <person name="Ivanova N."/>
            <person name="Mikhailova N."/>
            <person name="Held B."/>
            <person name="Detter J.C."/>
            <person name="Tapia R."/>
            <person name="Han C."/>
            <person name="Land M."/>
            <person name="Hauser L."/>
            <person name="Markowitz V."/>
            <person name="Cheng J.-F."/>
            <person name="Hugenholtz P."/>
            <person name="Woyke T."/>
            <person name="Wu D."/>
            <person name="Tindall B."/>
            <person name="Brambilla E."/>
            <person name="Klenk H.-P."/>
            <person name="Eisen J.A."/>
        </authorList>
    </citation>
    <scope>NUCLEOTIDE SEQUENCE [LARGE SCALE GENOMIC DNA]</scope>
    <source>
        <strain evidence="3">DSM 18603</strain>
    </source>
</reference>
<organism evidence="3 4">
    <name type="scientific">Mucilaginibacter paludis DSM 18603</name>
    <dbReference type="NCBI Taxonomy" id="714943"/>
    <lineage>
        <taxon>Bacteria</taxon>
        <taxon>Pseudomonadati</taxon>
        <taxon>Bacteroidota</taxon>
        <taxon>Sphingobacteriia</taxon>
        <taxon>Sphingobacteriales</taxon>
        <taxon>Sphingobacteriaceae</taxon>
        <taxon>Mucilaginibacter</taxon>
    </lineage>
</organism>
<dbReference type="HOGENOM" id="CLU_808119_0_0_10"/>
<sequence length="337" mass="35650">MAKYLQSILYSSAIVCLLLLSCAKDNSQVKLYPDPVVIVVDTTPLVKLPAYWVKATELMDGLPTGVQVYKTTAPFQNRPINAYCIVADPAKVEFKPLYSAANKTVSNFFKDEPGSKYACINGGFFGTGVSYSLCMYNGAVASQNIKSLNRSYQGNQVPYYPTRGAFGLSADHVAGVGWVYAVGINNILYSYPSPSPNSQDISPQPVPTATFPANGWVWNAVSAIGGSPVLIKDNTIRITDTEELIVIDNNSPRARSAIGFTSGNKIIVLAVEGGDTGGIVGLTLPELAALMKEMGCIGALNLDGGGSTSLVVNGKATVKPSDGAERGVMTAVMIKSK</sequence>
<proteinExistence type="predicted"/>
<dbReference type="AlphaFoldDB" id="H1Y6N7"/>
<dbReference type="PANTHER" id="PTHR40446:SF2">
    <property type="entry name" value="N-ACETYLGLUCOSAMINE-1-PHOSPHODIESTER ALPHA-N-ACETYLGLUCOSAMINIDASE"/>
    <property type="match status" value="1"/>
</dbReference>
<evidence type="ECO:0000256" key="1">
    <source>
        <dbReference type="SAM" id="SignalP"/>
    </source>
</evidence>
<name>H1Y6N7_9SPHI</name>
<evidence type="ECO:0000313" key="3">
    <source>
        <dbReference type="EMBL" id="EHQ26829.1"/>
    </source>
</evidence>
<evidence type="ECO:0000259" key="2">
    <source>
        <dbReference type="Pfam" id="PF09992"/>
    </source>
</evidence>
<keyword evidence="4" id="KW-1185">Reference proteome</keyword>
<accession>H1Y6N7</accession>
<dbReference type="STRING" id="714943.Mucpa_2717"/>
<dbReference type="Proteomes" id="UP000002774">
    <property type="component" value="Chromosome"/>
</dbReference>
<keyword evidence="1" id="KW-0732">Signal</keyword>